<dbReference type="Gene3D" id="1.10.150.130">
    <property type="match status" value="1"/>
</dbReference>
<feature type="compositionally biased region" description="Basic residues" evidence="2">
    <location>
        <begin position="252"/>
        <end position="274"/>
    </location>
</feature>
<dbReference type="Proteomes" id="UP000199400">
    <property type="component" value="Unassembled WGS sequence"/>
</dbReference>
<proteinExistence type="predicted"/>
<keyword evidence="4" id="KW-1185">Reference proteome</keyword>
<dbReference type="InterPro" id="IPR010998">
    <property type="entry name" value="Integrase_recombinase_N"/>
</dbReference>
<evidence type="ECO:0008006" key="5">
    <source>
        <dbReference type="Google" id="ProtNLM"/>
    </source>
</evidence>
<evidence type="ECO:0000256" key="1">
    <source>
        <dbReference type="ARBA" id="ARBA00023125"/>
    </source>
</evidence>
<dbReference type="AlphaFoldDB" id="A0A1I2CKI5"/>
<evidence type="ECO:0000313" key="4">
    <source>
        <dbReference type="Proteomes" id="UP000199400"/>
    </source>
</evidence>
<dbReference type="SUPFAM" id="SSF56349">
    <property type="entry name" value="DNA breaking-rejoining enzymes"/>
    <property type="match status" value="1"/>
</dbReference>
<organism evidence="3 4">
    <name type="scientific">Nannocystis exedens</name>
    <dbReference type="NCBI Taxonomy" id="54"/>
    <lineage>
        <taxon>Bacteria</taxon>
        <taxon>Pseudomonadati</taxon>
        <taxon>Myxococcota</taxon>
        <taxon>Polyangia</taxon>
        <taxon>Nannocystales</taxon>
        <taxon>Nannocystaceae</taxon>
        <taxon>Nannocystis</taxon>
    </lineage>
</organism>
<protein>
    <recommendedName>
        <fullName evidence="5">Core-binding (CB) domain-containing protein</fullName>
    </recommendedName>
</protein>
<evidence type="ECO:0000256" key="2">
    <source>
        <dbReference type="SAM" id="MobiDB-lite"/>
    </source>
</evidence>
<gene>
    <name evidence="3" type="ORF">SAMN02745121_05186</name>
</gene>
<evidence type="ECO:0000313" key="3">
    <source>
        <dbReference type="EMBL" id="SFE68662.1"/>
    </source>
</evidence>
<dbReference type="EMBL" id="FOMX01000017">
    <property type="protein sequence ID" value="SFE68662.1"/>
    <property type="molecule type" value="Genomic_DNA"/>
</dbReference>
<feature type="region of interest" description="Disordered" evidence="2">
    <location>
        <begin position="223"/>
        <end position="274"/>
    </location>
</feature>
<keyword evidence="1" id="KW-0238">DNA-binding</keyword>
<dbReference type="GO" id="GO:0003677">
    <property type="term" value="F:DNA binding"/>
    <property type="evidence" value="ECO:0007669"/>
    <property type="project" value="UniProtKB-KW"/>
</dbReference>
<name>A0A1I2CKI5_9BACT</name>
<accession>A0A1I2CKI5</accession>
<reference evidence="4" key="1">
    <citation type="submission" date="2016-10" db="EMBL/GenBank/DDBJ databases">
        <authorList>
            <person name="Varghese N."/>
            <person name="Submissions S."/>
        </authorList>
    </citation>
    <scope>NUCLEOTIDE SEQUENCE [LARGE SCALE GENOMIC DNA]</scope>
    <source>
        <strain evidence="4">ATCC 25963</strain>
    </source>
</reference>
<sequence>MTACPYIKDKTRWHVDILYTDPRTSKEVRIRRVAPKDLTHEKAIRWGELERLRLVTDLARSAASPDEKKEGDPKAKSHAEHAPTLAELWLLFCERYVAKQKAATRLNYKLNWEKHIAGILGNVPATSLDLTALSKLRDKLEQDGLQISSQKKVIQKVQRCLTWAMRRGKLPFAEVPTLEWDKVRKKRVEIYSPAQLERQLEVAEDLFDRGFFCSFKMLACGSERPPASCGRTLTSRPEPWRSSATFSEGRSRTARRARKGPCHSRHACARRSPS</sequence>
<dbReference type="InterPro" id="IPR011010">
    <property type="entry name" value="DNA_brk_join_enz"/>
</dbReference>